<organism evidence="12 13">
    <name type="scientific">Elysia crispata</name>
    <name type="common">lettuce slug</name>
    <dbReference type="NCBI Taxonomy" id="231223"/>
    <lineage>
        <taxon>Eukaryota</taxon>
        <taxon>Metazoa</taxon>
        <taxon>Spiralia</taxon>
        <taxon>Lophotrochozoa</taxon>
        <taxon>Mollusca</taxon>
        <taxon>Gastropoda</taxon>
        <taxon>Heterobranchia</taxon>
        <taxon>Euthyneura</taxon>
        <taxon>Panpulmonata</taxon>
        <taxon>Sacoglossa</taxon>
        <taxon>Placobranchoidea</taxon>
        <taxon>Plakobranchidae</taxon>
        <taxon>Elysia</taxon>
    </lineage>
</organism>
<dbReference type="Gene3D" id="3.30.310.10">
    <property type="entry name" value="TATA-Binding Protein"/>
    <property type="match status" value="2"/>
</dbReference>
<dbReference type="FunFam" id="3.30.310.10:FF:000005">
    <property type="entry name" value="TATA box-binding protein-like 1"/>
    <property type="match status" value="1"/>
</dbReference>
<dbReference type="FunFam" id="3.30.310.10:FF:000009">
    <property type="entry name" value="TatA box-binding protein-like protein 1"/>
    <property type="match status" value="1"/>
</dbReference>
<evidence type="ECO:0000313" key="12">
    <source>
        <dbReference type="EMBL" id="KAK3787280.1"/>
    </source>
</evidence>
<dbReference type="AlphaFoldDB" id="A0AAE1AGA1"/>
<evidence type="ECO:0000256" key="4">
    <source>
        <dbReference type="ARBA" id="ARBA00022490"/>
    </source>
</evidence>
<dbReference type="GO" id="GO:0005634">
    <property type="term" value="C:nucleus"/>
    <property type="evidence" value="ECO:0007669"/>
    <property type="project" value="UniProtKB-SubCell"/>
</dbReference>
<dbReference type="EMBL" id="JAWDGP010001872">
    <property type="protein sequence ID" value="KAK3787280.1"/>
    <property type="molecule type" value="Genomic_DNA"/>
</dbReference>
<dbReference type="PRINTS" id="PR00686">
    <property type="entry name" value="TIFACTORIID"/>
</dbReference>
<proteinExistence type="inferred from homology"/>
<dbReference type="CDD" id="cd04517">
    <property type="entry name" value="TLF"/>
    <property type="match status" value="1"/>
</dbReference>
<evidence type="ECO:0000256" key="1">
    <source>
        <dbReference type="ARBA" id="ARBA00004123"/>
    </source>
</evidence>
<keyword evidence="13" id="KW-1185">Reference proteome</keyword>
<comment type="subcellular location">
    <subcellularLocation>
        <location evidence="2">Cytoplasm</location>
    </subcellularLocation>
    <subcellularLocation>
        <location evidence="1">Nucleus</location>
    </subcellularLocation>
</comment>
<dbReference type="GO" id="GO:0005737">
    <property type="term" value="C:cytoplasm"/>
    <property type="evidence" value="ECO:0007669"/>
    <property type="project" value="UniProtKB-SubCell"/>
</dbReference>
<dbReference type="InterPro" id="IPR012295">
    <property type="entry name" value="TBP_dom_sf"/>
</dbReference>
<dbReference type="GO" id="GO:0003677">
    <property type="term" value="F:DNA binding"/>
    <property type="evidence" value="ECO:0007669"/>
    <property type="project" value="UniProtKB-KW"/>
</dbReference>
<dbReference type="InterPro" id="IPR000814">
    <property type="entry name" value="TBP"/>
</dbReference>
<comment type="caution">
    <text evidence="12">The sequence shown here is derived from an EMBL/GenBank/DDBJ whole genome shotgun (WGS) entry which is preliminary data.</text>
</comment>
<feature type="compositionally biased region" description="Acidic residues" evidence="11">
    <location>
        <begin position="322"/>
        <end position="339"/>
    </location>
</feature>
<keyword evidence="7" id="KW-0804">Transcription</keyword>
<keyword evidence="4" id="KW-0963">Cytoplasm</keyword>
<accession>A0AAE1AGA1</accession>
<dbReference type="InterPro" id="IPR015445">
    <property type="entry name" value="TBP-like"/>
</dbReference>
<evidence type="ECO:0000256" key="6">
    <source>
        <dbReference type="ARBA" id="ARBA00023125"/>
    </source>
</evidence>
<evidence type="ECO:0000256" key="5">
    <source>
        <dbReference type="ARBA" id="ARBA00023015"/>
    </source>
</evidence>
<dbReference type="Proteomes" id="UP001283361">
    <property type="component" value="Unassembled WGS sequence"/>
</dbReference>
<evidence type="ECO:0000313" key="13">
    <source>
        <dbReference type="Proteomes" id="UP001283361"/>
    </source>
</evidence>
<evidence type="ECO:0000256" key="2">
    <source>
        <dbReference type="ARBA" id="ARBA00004496"/>
    </source>
</evidence>
<gene>
    <name evidence="12" type="ORF">RRG08_056001</name>
</gene>
<dbReference type="GO" id="GO:0006352">
    <property type="term" value="P:DNA-templated transcription initiation"/>
    <property type="evidence" value="ECO:0007669"/>
    <property type="project" value="InterPro"/>
</dbReference>
<evidence type="ECO:0000256" key="8">
    <source>
        <dbReference type="ARBA" id="ARBA00023242"/>
    </source>
</evidence>
<keyword evidence="5" id="KW-0805">Transcription regulation</keyword>
<evidence type="ECO:0000256" key="11">
    <source>
        <dbReference type="SAM" id="MobiDB-lite"/>
    </source>
</evidence>
<keyword evidence="6" id="KW-0238">DNA-binding</keyword>
<feature type="compositionally biased region" description="Polar residues" evidence="11">
    <location>
        <begin position="52"/>
        <end position="62"/>
    </location>
</feature>
<dbReference type="SUPFAM" id="SSF55945">
    <property type="entry name" value="TATA-box binding protein-like"/>
    <property type="match status" value="2"/>
</dbReference>
<sequence>MSIVSNHTIVMNGSCHSQQFTTIMPASNTANPTGDSTSVALQKQISQTNQAPNIEAQPNGSHSLIMPNGDHCGEDGLENGGVIAEEEAPCIDIIINNVVCSFSTRCYLNLKKIATEGVHVEYRRENGMLNMKLRRPNVTATIWSSGNITCTGSTSEDEARISARRIARRLQRLGFNARFCNYRVVNVLGTCSVNFGIKLAQFSEAHMQTASYEPELHPGVTYKIKEPKATLKIFSTGSITVTAPSVENVQHAIEHIYPLVVPHKMDLPHVKNKVILAERKALKKHGVYVHIPFEEDGDEEEEEDGDDELECNGVVHTLNDVKDEEEDFSDDFDSDVSHD</sequence>
<evidence type="ECO:0000256" key="3">
    <source>
        <dbReference type="ARBA" id="ARBA00005560"/>
    </source>
</evidence>
<evidence type="ECO:0000256" key="7">
    <source>
        <dbReference type="ARBA" id="ARBA00023163"/>
    </source>
</evidence>
<reference evidence="12" key="1">
    <citation type="journal article" date="2023" name="G3 (Bethesda)">
        <title>A reference genome for the long-term kleptoplast-retaining sea slug Elysia crispata morphotype clarki.</title>
        <authorList>
            <person name="Eastman K.E."/>
            <person name="Pendleton A.L."/>
            <person name="Shaikh M.A."/>
            <person name="Suttiyut T."/>
            <person name="Ogas R."/>
            <person name="Tomko P."/>
            <person name="Gavelis G."/>
            <person name="Widhalm J.R."/>
            <person name="Wisecaver J.H."/>
        </authorList>
    </citation>
    <scope>NUCLEOTIDE SEQUENCE</scope>
    <source>
        <strain evidence="12">ECLA1</strain>
    </source>
</reference>
<comment type="similarity">
    <text evidence="3">Belongs to the TBP family.</text>
</comment>
<name>A0AAE1AGA1_9GAST</name>
<dbReference type="Pfam" id="PF00352">
    <property type="entry name" value="TBP"/>
    <property type="match status" value="2"/>
</dbReference>
<keyword evidence="8" id="KW-0539">Nucleus</keyword>
<protein>
    <recommendedName>
        <fullName evidence="9">TATA box-binding protein-like 1</fullName>
    </recommendedName>
    <alternativeName>
        <fullName evidence="10">TBP-like factor</fullName>
    </alternativeName>
</protein>
<dbReference type="PANTHER" id="PTHR10126">
    <property type="entry name" value="TATA-BOX BINDING PROTEIN"/>
    <property type="match status" value="1"/>
</dbReference>
<evidence type="ECO:0000256" key="10">
    <source>
        <dbReference type="ARBA" id="ARBA00033173"/>
    </source>
</evidence>
<feature type="region of interest" description="Disordered" evidence="11">
    <location>
        <begin position="318"/>
        <end position="339"/>
    </location>
</feature>
<evidence type="ECO:0000256" key="9">
    <source>
        <dbReference type="ARBA" id="ARBA00023474"/>
    </source>
</evidence>
<feature type="region of interest" description="Disordered" evidence="11">
    <location>
        <begin position="52"/>
        <end position="71"/>
    </location>
</feature>